<comment type="caution">
    <text evidence="2">The sequence shown here is derived from an EMBL/GenBank/DDBJ whole genome shotgun (WGS) entry which is preliminary data.</text>
</comment>
<dbReference type="EMBL" id="JACRSY010000006">
    <property type="protein sequence ID" value="MBC8578865.1"/>
    <property type="molecule type" value="Genomic_DNA"/>
</dbReference>
<dbReference type="Proteomes" id="UP000655830">
    <property type="component" value="Unassembled WGS sequence"/>
</dbReference>
<dbReference type="RefSeq" id="WP_177671836.1">
    <property type="nucleotide sequence ID" value="NZ_JACRSY010000006.1"/>
</dbReference>
<accession>A0A926EHW9</accession>
<dbReference type="AlphaFoldDB" id="A0A926EHW9"/>
<protein>
    <submittedName>
        <fullName evidence="2">Uncharacterized protein</fullName>
    </submittedName>
</protein>
<feature type="compositionally biased region" description="Basic and acidic residues" evidence="1">
    <location>
        <begin position="1"/>
        <end position="19"/>
    </location>
</feature>
<evidence type="ECO:0000313" key="3">
    <source>
        <dbReference type="Proteomes" id="UP000655830"/>
    </source>
</evidence>
<name>A0A926EHW9_9FIRM</name>
<feature type="region of interest" description="Disordered" evidence="1">
    <location>
        <begin position="1"/>
        <end position="47"/>
    </location>
</feature>
<organism evidence="2 3">
    <name type="scientific">Zhenhengia yiwuensis</name>
    <dbReference type="NCBI Taxonomy" id="2763666"/>
    <lineage>
        <taxon>Bacteria</taxon>
        <taxon>Bacillati</taxon>
        <taxon>Bacillota</taxon>
        <taxon>Clostridia</taxon>
        <taxon>Lachnospirales</taxon>
        <taxon>Lachnospiraceae</taxon>
        <taxon>Zhenhengia</taxon>
    </lineage>
</organism>
<evidence type="ECO:0000256" key="1">
    <source>
        <dbReference type="SAM" id="MobiDB-lite"/>
    </source>
</evidence>
<evidence type="ECO:0000313" key="2">
    <source>
        <dbReference type="EMBL" id="MBC8578865.1"/>
    </source>
</evidence>
<proteinExistence type="predicted"/>
<reference evidence="2" key="1">
    <citation type="submission" date="2020-08" db="EMBL/GenBank/DDBJ databases">
        <title>Genome public.</title>
        <authorList>
            <person name="Liu C."/>
            <person name="Sun Q."/>
        </authorList>
    </citation>
    <scope>NUCLEOTIDE SEQUENCE</scope>
    <source>
        <strain evidence="2">NSJ-12</strain>
    </source>
</reference>
<sequence>MAKQKTEEAKLQSRIDNTRDAMNAGNGFKTAMSSGVHGAGDSYRNKK</sequence>
<gene>
    <name evidence="2" type="ORF">H8718_04880</name>
</gene>
<keyword evidence="3" id="KW-1185">Reference proteome</keyword>